<dbReference type="EMBL" id="CAFBQU010000018">
    <property type="protein sequence ID" value="CAB5065044.1"/>
    <property type="molecule type" value="Genomic_DNA"/>
</dbReference>
<dbReference type="AlphaFoldDB" id="A0A6J7Q0Q1"/>
<comment type="similarity">
    <text evidence="1">Belongs to the short-chain dehydrogenases/reductases (SDR) family.</text>
</comment>
<keyword evidence="3" id="KW-0520">NAD</keyword>
<evidence type="ECO:0000313" key="5">
    <source>
        <dbReference type="EMBL" id="CAB5010621.1"/>
    </source>
</evidence>
<gene>
    <name evidence="5" type="ORF">UFOPK4098_00262</name>
    <name evidence="6" type="ORF">UFOPK4347_00850</name>
</gene>
<protein>
    <submittedName>
        <fullName evidence="5">Unannotated protein</fullName>
    </submittedName>
</protein>
<name>A0A6J7Q0Q1_9ZZZZ</name>
<dbReference type="NCBIfam" id="NF005559">
    <property type="entry name" value="PRK07231.1"/>
    <property type="match status" value="1"/>
</dbReference>
<keyword evidence="4" id="KW-0443">Lipid metabolism</keyword>
<dbReference type="Gene3D" id="3.40.50.720">
    <property type="entry name" value="NAD(P)-binding Rossmann-like Domain"/>
    <property type="match status" value="1"/>
</dbReference>
<evidence type="ECO:0000256" key="4">
    <source>
        <dbReference type="ARBA" id="ARBA00023098"/>
    </source>
</evidence>
<dbReference type="Pfam" id="PF13561">
    <property type="entry name" value="adh_short_C2"/>
    <property type="match status" value="1"/>
</dbReference>
<dbReference type="GO" id="GO:0016491">
    <property type="term" value="F:oxidoreductase activity"/>
    <property type="evidence" value="ECO:0007669"/>
    <property type="project" value="UniProtKB-KW"/>
</dbReference>
<dbReference type="FunFam" id="3.40.50.720:FF:000084">
    <property type="entry name" value="Short-chain dehydrogenase reductase"/>
    <property type="match status" value="1"/>
</dbReference>
<accession>A0A6J7Q0Q1</accession>
<keyword evidence="2" id="KW-0560">Oxidoreductase</keyword>
<dbReference type="EMBL" id="CAFBPN010000006">
    <property type="protein sequence ID" value="CAB5010621.1"/>
    <property type="molecule type" value="Genomic_DNA"/>
</dbReference>
<dbReference type="PRINTS" id="PR00081">
    <property type="entry name" value="GDHRDH"/>
</dbReference>
<dbReference type="InterPro" id="IPR036291">
    <property type="entry name" value="NAD(P)-bd_dom_sf"/>
</dbReference>
<reference evidence="5" key="1">
    <citation type="submission" date="2020-05" db="EMBL/GenBank/DDBJ databases">
        <authorList>
            <person name="Chiriac C."/>
            <person name="Salcher M."/>
            <person name="Ghai R."/>
            <person name="Kavagutti S V."/>
        </authorList>
    </citation>
    <scope>NUCLEOTIDE SEQUENCE</scope>
</reference>
<evidence type="ECO:0000256" key="3">
    <source>
        <dbReference type="ARBA" id="ARBA00023027"/>
    </source>
</evidence>
<organism evidence="5">
    <name type="scientific">freshwater metagenome</name>
    <dbReference type="NCBI Taxonomy" id="449393"/>
    <lineage>
        <taxon>unclassified sequences</taxon>
        <taxon>metagenomes</taxon>
        <taxon>ecological metagenomes</taxon>
    </lineage>
</organism>
<dbReference type="InterPro" id="IPR002347">
    <property type="entry name" value="SDR_fam"/>
</dbReference>
<dbReference type="SUPFAM" id="SSF51735">
    <property type="entry name" value="NAD(P)-binding Rossmann-fold domains"/>
    <property type="match status" value="1"/>
</dbReference>
<proteinExistence type="inferred from homology"/>
<dbReference type="PANTHER" id="PTHR43180">
    <property type="entry name" value="3-OXOACYL-(ACYL-CARRIER-PROTEIN) REDUCTASE (AFU_ORTHOLOGUE AFUA_6G11210)"/>
    <property type="match status" value="1"/>
</dbReference>
<dbReference type="PRINTS" id="PR00080">
    <property type="entry name" value="SDRFAMILY"/>
</dbReference>
<dbReference type="PANTHER" id="PTHR43180:SF28">
    <property type="entry name" value="NAD(P)-BINDING ROSSMANN-FOLD SUPERFAMILY PROTEIN"/>
    <property type="match status" value="1"/>
</dbReference>
<evidence type="ECO:0000256" key="2">
    <source>
        <dbReference type="ARBA" id="ARBA00023002"/>
    </source>
</evidence>
<evidence type="ECO:0000256" key="1">
    <source>
        <dbReference type="ARBA" id="ARBA00006484"/>
    </source>
</evidence>
<evidence type="ECO:0000313" key="6">
    <source>
        <dbReference type="EMBL" id="CAB5065044.1"/>
    </source>
</evidence>
<dbReference type="GO" id="GO:0006629">
    <property type="term" value="P:lipid metabolic process"/>
    <property type="evidence" value="ECO:0007669"/>
    <property type="project" value="UniProtKB-KW"/>
</dbReference>
<sequence>MAGRLEGKVAVITGGASGIGAGTVERFIAEGARCVIADIQVEAGTAFAKQFGDKAIFVKTDVAKENEVEAVVAAAVKHFGRIDCMFNNAGILGAVGPVAEIPGDAWSRSIDVLLSSVFYGIKHAAKAMIASGNGGNIINTTSTAGLRAGLGPHVYTAAKHGVVGLTQSTSTELGPLGIRVNAIAPGGTVSGLTAWLVTGSSDNLTDANTKIGVSNPMRRAGQPADIANAALFLASDEASYVNGHVLVVDGAGEVIGDRNHRFVQLGSQIVQETGRIGL</sequence>